<feature type="region of interest" description="Disordered" evidence="1">
    <location>
        <begin position="119"/>
        <end position="140"/>
    </location>
</feature>
<dbReference type="NCBIfam" id="NF047336">
    <property type="entry name" value="conj_memb_RcgA"/>
    <property type="match status" value="1"/>
</dbReference>
<feature type="transmembrane region" description="Helical" evidence="2">
    <location>
        <begin position="275"/>
        <end position="293"/>
    </location>
</feature>
<evidence type="ECO:0000256" key="1">
    <source>
        <dbReference type="SAM" id="MobiDB-lite"/>
    </source>
</evidence>
<sequence>MNKNGKIFLPPPKDECDFKELFRQVVAVGAGRPVGKDNFPVGPWTPELLADAISSIPANRAGIELRTVQLWFQENDKGISVTNMRWLARVLGCDDPLATKEWQLALGLAHSRLLERRRKQKRGGAEAVEPAVERPTLELRQPQEKAAGRDGDHLFALPRRSLARWSEALFCNGSHLDLPASVFAGAVALVFLSYVLGVHSASYATPSGVEKQVGFIWAPNWTLLFMVVMPLFFVFAVDMLQRWKARHRPRLLDLLGGPAKHELSWQQIVCASTKTFWSVFILCFVFAGLLQWVGVRLLPTLRGDLRYPMDWGFLSIISPEIVSRAATISFTGFAYLYMSICFYIFFAGLILLYTVIDDLGGIMGSATTKPLSEDDLDAPRGVVMQGVFRCSILGILVAVCMKAQSHYLVLDSDHIVTWLYRDMMSILGGDQRPSASANYSMPNSFSSLVVVVSTLVVFLVAVIRIYSHRRLAPNLIRMGLVLSALLVSYFVIGAFQGFSIIMGASAMLAVYSLFAPAAPARTRCDPAQSRVA</sequence>
<organism evidence="3 4">
    <name type="scientific">Paracoccus laeviglucosivorans</name>
    <dbReference type="NCBI Taxonomy" id="1197861"/>
    <lineage>
        <taxon>Bacteria</taxon>
        <taxon>Pseudomonadati</taxon>
        <taxon>Pseudomonadota</taxon>
        <taxon>Alphaproteobacteria</taxon>
        <taxon>Rhodobacterales</taxon>
        <taxon>Paracoccaceae</taxon>
        <taxon>Paracoccus</taxon>
    </lineage>
</organism>
<keyword evidence="4" id="KW-1185">Reference proteome</keyword>
<feature type="transmembrane region" description="Helical" evidence="2">
    <location>
        <begin position="221"/>
        <end position="240"/>
    </location>
</feature>
<name>A0A521FUW3_9RHOB</name>
<protein>
    <recommendedName>
        <fullName evidence="5">Transmembrane protein</fullName>
    </recommendedName>
</protein>
<evidence type="ECO:0000313" key="3">
    <source>
        <dbReference type="EMBL" id="SMO99957.1"/>
    </source>
</evidence>
<dbReference type="EMBL" id="FXTK01000053">
    <property type="protein sequence ID" value="SMO99957.1"/>
    <property type="molecule type" value="Genomic_DNA"/>
</dbReference>
<proteinExistence type="predicted"/>
<keyword evidence="2" id="KW-0812">Transmembrane</keyword>
<dbReference type="InterPro" id="IPR058114">
    <property type="entry name" value="RcgA-like"/>
</dbReference>
<evidence type="ECO:0008006" key="5">
    <source>
        <dbReference type="Google" id="ProtNLM"/>
    </source>
</evidence>
<feature type="transmembrane region" description="Helical" evidence="2">
    <location>
        <begin position="475"/>
        <end position="492"/>
    </location>
</feature>
<accession>A0A521FUW3</accession>
<dbReference type="OrthoDB" id="7756347at2"/>
<reference evidence="3 4" key="1">
    <citation type="submission" date="2017-05" db="EMBL/GenBank/DDBJ databases">
        <authorList>
            <person name="Varghese N."/>
            <person name="Submissions S."/>
        </authorList>
    </citation>
    <scope>NUCLEOTIDE SEQUENCE [LARGE SCALE GENOMIC DNA]</scope>
    <source>
        <strain evidence="3 4">DSM 100094</strain>
    </source>
</reference>
<feature type="compositionally biased region" description="Basic and acidic residues" evidence="1">
    <location>
        <begin position="131"/>
        <end position="140"/>
    </location>
</feature>
<keyword evidence="2" id="KW-0472">Membrane</keyword>
<dbReference type="AlphaFoldDB" id="A0A521FUW3"/>
<gene>
    <name evidence="3" type="ORF">SAMN06265221_1532</name>
</gene>
<dbReference type="RefSeq" id="WP_142665135.1">
    <property type="nucleotide sequence ID" value="NZ_FXTK01000053.1"/>
</dbReference>
<feature type="transmembrane region" description="Helical" evidence="2">
    <location>
        <begin position="334"/>
        <end position="356"/>
    </location>
</feature>
<dbReference type="Proteomes" id="UP000319014">
    <property type="component" value="Unassembled WGS sequence"/>
</dbReference>
<keyword evidence="2" id="KW-1133">Transmembrane helix</keyword>
<feature type="transmembrane region" description="Helical" evidence="2">
    <location>
        <begin position="445"/>
        <end position="463"/>
    </location>
</feature>
<evidence type="ECO:0000256" key="2">
    <source>
        <dbReference type="SAM" id="Phobius"/>
    </source>
</evidence>
<feature type="transmembrane region" description="Helical" evidence="2">
    <location>
        <begin position="182"/>
        <end position="201"/>
    </location>
</feature>
<evidence type="ECO:0000313" key="4">
    <source>
        <dbReference type="Proteomes" id="UP000319014"/>
    </source>
</evidence>